<dbReference type="SUPFAM" id="SSF53098">
    <property type="entry name" value="Ribonuclease H-like"/>
    <property type="match status" value="1"/>
</dbReference>
<evidence type="ECO:0000256" key="1">
    <source>
        <dbReference type="ARBA" id="ARBA00009922"/>
    </source>
</evidence>
<keyword evidence="3 12" id="KW-0378">Hydrolase</keyword>
<dbReference type="EMBL" id="JANTYZ010000009">
    <property type="protein sequence ID" value="MCS3866133.1"/>
    <property type="molecule type" value="Genomic_DNA"/>
</dbReference>
<comment type="catalytic activity">
    <reaction evidence="11">
        <text>ATP + H2O = ADP + phosphate + H(+)</text>
        <dbReference type="Rhea" id="RHEA:13065"/>
        <dbReference type="ChEBI" id="CHEBI:15377"/>
        <dbReference type="ChEBI" id="CHEBI:15378"/>
        <dbReference type="ChEBI" id="CHEBI:30616"/>
        <dbReference type="ChEBI" id="CHEBI:43474"/>
        <dbReference type="ChEBI" id="CHEBI:456216"/>
        <dbReference type="EC" id="5.6.2.4"/>
    </reaction>
</comment>
<comment type="catalytic activity">
    <reaction evidence="8">
        <text>Couples ATP hydrolysis with the unwinding of duplex DNA by translocating in the 3'-5' direction.</text>
        <dbReference type="EC" id="5.6.2.4"/>
    </reaction>
</comment>
<evidence type="ECO:0000313" key="16">
    <source>
        <dbReference type="EMBL" id="MCS3866133.1"/>
    </source>
</evidence>
<keyword evidence="5 12" id="KW-0067">ATP-binding</keyword>
<sequence length="1095" mass="122631">MQQGKAQQESVTPNKWPELNSDQKAAATAPLRPQLVVAGPGTGKTRVLVCHAAHLILEKGFDPERVVLVTFTRQAAAELTERLTEIVGPAGTNVQAGTLHHFCYQILKDHPETADVPSDFIVAGETTTDPFWQRWHEENEDWCERNDLKSYQQVKTHVGRVKLGIDTVSGRLQKGMRRYRKMLRKRNAVDFDDLLVKTRDLLQDNETRRAVSKDAGAILVDEFQDTDPVQYEILRRLGEDAHLFCVADGDQSVYRFRGARPENLQRYIEDFDCRKENGGLRVLGTNYRTSQAIYDVAESVLDRSGQIKSRGDIQAQNSGSGEVRVKACGNPEKERRFARDTVRQWLEEDRIPESEIAVLTRWNSRARELEEAFLKDGIACRTSSSDDLMETPPAQKLQALLQVIDARRREQGVEAPLAELLGQMLSGHAMAGLRDFQARSMPDQNLWTVFQTVASSRRARRSAHLEKEIKPLKRAYATITNLLQRSQKPRTTIGEFAEEALRELEDPLQLLQKEEEKLEDPASFPAIREAGRALRTWKADQVQGVGGGPRLLLHSREPQLTRLWRQLVRRALGIETDPPAPLPEKQEALFVRPAEEGIPPLGNEDLVFTNDIEGLFDWGERTGAFGREETPTIVVLTSQEFREAGGRLPLGIDPAEVIAIGPEDAAESPSVQLFKALGAATGPDSAQPLFPEYVMVDVEATSTDPRSCTVAEIGAVKVEDGTTTGRFSELIELPEDLSGEEAQTLRDVCGLDPETDFSGARPIDEVWAAFCEFVGEAPLVAHNGQQYDFKVLDRLAREQGTGAPWNATFDMLPAAHELFPDLNRHDAEHLKQEVVGEKEATAHRALADCLDQQQILGAMQKKRARRERMLVHESLLPLVVAALTYESPDPDTVTRDTKALLRVGHVWALRGASPTKEDLQSMLPRALPDRFRKDPLYAAIDEEELIEEATGIQPGLKRRLEALLSPFADGLLKSERLEDLLAHLTLWGEAETPEGKEVVTISTYHSAKGLEFERVICTDVHNNAFPPFFARDPAERRESRRLLYVGMTRAERRLVLTYPKIDREYERSITPFLEGVEERLSTSRPDAPAAGSPAE</sequence>
<dbReference type="Pfam" id="PF13361">
    <property type="entry name" value="UvrD_C"/>
    <property type="match status" value="2"/>
</dbReference>
<evidence type="ECO:0000256" key="6">
    <source>
        <dbReference type="ARBA" id="ARBA00023125"/>
    </source>
</evidence>
<organism evidence="16 17">
    <name type="scientific">Salinibacter ruber</name>
    <dbReference type="NCBI Taxonomy" id="146919"/>
    <lineage>
        <taxon>Bacteria</taxon>
        <taxon>Pseudomonadati</taxon>
        <taxon>Rhodothermota</taxon>
        <taxon>Rhodothermia</taxon>
        <taxon>Rhodothermales</taxon>
        <taxon>Salinibacteraceae</taxon>
        <taxon>Salinibacter</taxon>
    </lineage>
</organism>
<dbReference type="InterPro" id="IPR014016">
    <property type="entry name" value="UvrD-like_ATP-bd"/>
</dbReference>
<evidence type="ECO:0000256" key="7">
    <source>
        <dbReference type="ARBA" id="ARBA00023235"/>
    </source>
</evidence>
<dbReference type="Gene3D" id="3.40.50.300">
    <property type="entry name" value="P-loop containing nucleotide triphosphate hydrolases"/>
    <property type="match status" value="3"/>
</dbReference>
<dbReference type="SUPFAM" id="SSF52540">
    <property type="entry name" value="P-loop containing nucleoside triphosphate hydrolases"/>
    <property type="match status" value="2"/>
</dbReference>
<evidence type="ECO:0000256" key="13">
    <source>
        <dbReference type="SAM" id="MobiDB-lite"/>
    </source>
</evidence>
<dbReference type="AlphaFoldDB" id="A0A9X2U3F3"/>
<dbReference type="CDD" id="cd17932">
    <property type="entry name" value="DEXQc_UvrD"/>
    <property type="match status" value="1"/>
</dbReference>
<evidence type="ECO:0000256" key="3">
    <source>
        <dbReference type="ARBA" id="ARBA00022801"/>
    </source>
</evidence>
<feature type="domain" description="UvrD-like helicase C-terminal" evidence="15">
    <location>
        <begin position="291"/>
        <end position="573"/>
    </location>
</feature>
<dbReference type="InterPro" id="IPR027417">
    <property type="entry name" value="P-loop_NTPase"/>
</dbReference>
<keyword evidence="4 12" id="KW-0347">Helicase</keyword>
<dbReference type="InterPro" id="IPR014017">
    <property type="entry name" value="DNA_helicase_UvrD-like_C"/>
</dbReference>
<evidence type="ECO:0000256" key="11">
    <source>
        <dbReference type="ARBA" id="ARBA00048988"/>
    </source>
</evidence>
<evidence type="ECO:0000259" key="14">
    <source>
        <dbReference type="PROSITE" id="PS51198"/>
    </source>
</evidence>
<dbReference type="InterPro" id="IPR013986">
    <property type="entry name" value="DExx_box_DNA_helicase_dom_sf"/>
</dbReference>
<protein>
    <recommendedName>
        <fullName evidence="9">DNA 3'-5' helicase</fullName>
        <ecNumber evidence="9">5.6.2.4</ecNumber>
    </recommendedName>
    <alternativeName>
        <fullName evidence="10">DNA 3'-5' helicase II</fullName>
    </alternativeName>
</protein>
<evidence type="ECO:0000256" key="10">
    <source>
        <dbReference type="ARBA" id="ARBA00034923"/>
    </source>
</evidence>
<dbReference type="GO" id="GO:0003677">
    <property type="term" value="F:DNA binding"/>
    <property type="evidence" value="ECO:0007669"/>
    <property type="project" value="UniProtKB-KW"/>
</dbReference>
<keyword evidence="6" id="KW-0238">DNA-binding</keyword>
<dbReference type="PROSITE" id="PS51217">
    <property type="entry name" value="UVRD_HELICASE_CTER"/>
    <property type="match status" value="1"/>
</dbReference>
<feature type="region of interest" description="Disordered" evidence="13">
    <location>
        <begin position="1076"/>
        <end position="1095"/>
    </location>
</feature>
<dbReference type="EC" id="5.6.2.4" evidence="9"/>
<dbReference type="Gene3D" id="3.30.420.10">
    <property type="entry name" value="Ribonuclease H-like superfamily/Ribonuclease H"/>
    <property type="match status" value="1"/>
</dbReference>
<dbReference type="GO" id="GO:0004527">
    <property type="term" value="F:exonuclease activity"/>
    <property type="evidence" value="ECO:0007669"/>
    <property type="project" value="UniProtKB-ARBA"/>
</dbReference>
<dbReference type="Gene3D" id="1.10.486.10">
    <property type="entry name" value="PCRA, domain 4"/>
    <property type="match status" value="1"/>
</dbReference>
<comment type="caution">
    <text evidence="16">The sequence shown here is derived from an EMBL/GenBank/DDBJ whole genome shotgun (WGS) entry which is preliminary data.</text>
</comment>
<dbReference type="GO" id="GO:0043138">
    <property type="term" value="F:3'-5' DNA helicase activity"/>
    <property type="evidence" value="ECO:0007669"/>
    <property type="project" value="UniProtKB-EC"/>
</dbReference>
<comment type="similarity">
    <text evidence="1">Belongs to the helicase family. UvrD subfamily.</text>
</comment>
<proteinExistence type="inferred from homology"/>
<dbReference type="CDD" id="cd06127">
    <property type="entry name" value="DEDDh"/>
    <property type="match status" value="1"/>
</dbReference>
<dbReference type="Proteomes" id="UP001155034">
    <property type="component" value="Unassembled WGS sequence"/>
</dbReference>
<evidence type="ECO:0000256" key="2">
    <source>
        <dbReference type="ARBA" id="ARBA00022741"/>
    </source>
</evidence>
<dbReference type="InterPro" id="IPR013520">
    <property type="entry name" value="Ribonucl_H"/>
</dbReference>
<dbReference type="RefSeq" id="WP_259083938.1">
    <property type="nucleotide sequence ID" value="NZ_JANTYZ010000009.1"/>
</dbReference>
<dbReference type="GO" id="GO:0000725">
    <property type="term" value="P:recombinational repair"/>
    <property type="evidence" value="ECO:0007669"/>
    <property type="project" value="TreeGrafter"/>
</dbReference>
<dbReference type="GO" id="GO:0005524">
    <property type="term" value="F:ATP binding"/>
    <property type="evidence" value="ECO:0007669"/>
    <property type="project" value="UniProtKB-UniRule"/>
</dbReference>
<dbReference type="Gene3D" id="1.10.10.160">
    <property type="match status" value="1"/>
</dbReference>
<accession>A0A9X2U3F3</accession>
<evidence type="ECO:0000256" key="4">
    <source>
        <dbReference type="ARBA" id="ARBA00022806"/>
    </source>
</evidence>
<evidence type="ECO:0000313" key="17">
    <source>
        <dbReference type="Proteomes" id="UP001155034"/>
    </source>
</evidence>
<dbReference type="InterPro" id="IPR036397">
    <property type="entry name" value="RNaseH_sf"/>
</dbReference>
<keyword evidence="7" id="KW-0413">Isomerase</keyword>
<feature type="binding site" evidence="12">
    <location>
        <begin position="38"/>
        <end position="45"/>
    </location>
    <ligand>
        <name>ATP</name>
        <dbReference type="ChEBI" id="CHEBI:30616"/>
    </ligand>
</feature>
<evidence type="ECO:0000256" key="12">
    <source>
        <dbReference type="PROSITE-ProRule" id="PRU00560"/>
    </source>
</evidence>
<dbReference type="InterPro" id="IPR012337">
    <property type="entry name" value="RNaseH-like_sf"/>
</dbReference>
<evidence type="ECO:0000256" key="9">
    <source>
        <dbReference type="ARBA" id="ARBA00034808"/>
    </source>
</evidence>
<dbReference type="PANTHER" id="PTHR11070">
    <property type="entry name" value="UVRD / RECB / PCRA DNA HELICASE FAMILY MEMBER"/>
    <property type="match status" value="1"/>
</dbReference>
<reference evidence="16" key="1">
    <citation type="submission" date="2022-08" db="EMBL/GenBank/DDBJ databases">
        <title>Genomic Encyclopedia of Type Strains, Phase V (KMG-V): Genome sequencing to study the core and pangenomes of soil and plant-associated prokaryotes.</title>
        <authorList>
            <person name="Whitman W."/>
        </authorList>
    </citation>
    <scope>NUCLEOTIDE SEQUENCE</scope>
    <source>
        <strain evidence="16">SP2016B</strain>
    </source>
</reference>
<name>A0A9X2U3F3_9BACT</name>
<evidence type="ECO:0000259" key="15">
    <source>
        <dbReference type="PROSITE" id="PS51217"/>
    </source>
</evidence>
<dbReference type="Pfam" id="PF00929">
    <property type="entry name" value="RNase_T"/>
    <property type="match status" value="1"/>
</dbReference>
<dbReference type="PROSITE" id="PS51198">
    <property type="entry name" value="UVRD_HELICASE_ATP_BIND"/>
    <property type="match status" value="1"/>
</dbReference>
<feature type="domain" description="UvrD-like helicase ATP-binding" evidence="14">
    <location>
        <begin position="17"/>
        <end position="290"/>
    </location>
</feature>
<evidence type="ECO:0000256" key="5">
    <source>
        <dbReference type="ARBA" id="ARBA00022840"/>
    </source>
</evidence>
<keyword evidence="2 12" id="KW-0547">Nucleotide-binding</keyword>
<dbReference type="PANTHER" id="PTHR11070:SF2">
    <property type="entry name" value="ATP-DEPENDENT DNA HELICASE SRS2"/>
    <property type="match status" value="1"/>
</dbReference>
<dbReference type="InterPro" id="IPR000212">
    <property type="entry name" value="DNA_helicase_UvrD/REP"/>
</dbReference>
<dbReference type="Pfam" id="PF00580">
    <property type="entry name" value="UvrD-helicase"/>
    <property type="match status" value="1"/>
</dbReference>
<gene>
    <name evidence="16" type="ORF">GGP82_002704</name>
</gene>
<dbReference type="SMART" id="SM00479">
    <property type="entry name" value="EXOIII"/>
    <property type="match status" value="1"/>
</dbReference>
<evidence type="ECO:0000256" key="8">
    <source>
        <dbReference type="ARBA" id="ARBA00034617"/>
    </source>
</evidence>